<keyword evidence="6" id="KW-1185">Reference proteome</keyword>
<dbReference type="InterPro" id="IPR050639">
    <property type="entry name" value="SSR_resolvase"/>
</dbReference>
<feature type="domain" description="Resolvase/invertase-type recombinase catalytic" evidence="3">
    <location>
        <begin position="11"/>
        <end position="162"/>
    </location>
</feature>
<dbReference type="EMBL" id="UAVW01000016">
    <property type="protein sequence ID" value="SQB14916.1"/>
    <property type="molecule type" value="Genomic_DNA"/>
</dbReference>
<dbReference type="GO" id="GO:0000150">
    <property type="term" value="F:DNA strand exchange activity"/>
    <property type="evidence" value="ECO:0007669"/>
    <property type="project" value="InterPro"/>
</dbReference>
<gene>
    <name evidence="5" type="ORF">NCTC11224_03970</name>
</gene>
<evidence type="ECO:0000256" key="2">
    <source>
        <dbReference type="ARBA" id="ARBA00023172"/>
    </source>
</evidence>
<dbReference type="RefSeq" id="WP_112482739.1">
    <property type="nucleotide sequence ID" value="NZ_JAIWZC010000001.1"/>
</dbReference>
<keyword evidence="1" id="KW-0238">DNA-binding</keyword>
<dbReference type="SMART" id="SM00857">
    <property type="entry name" value="Resolvase"/>
    <property type="match status" value="1"/>
</dbReference>
<dbReference type="InterPro" id="IPR006119">
    <property type="entry name" value="Resolv_N"/>
</dbReference>
<dbReference type="Pfam" id="PF13408">
    <property type="entry name" value="Zn_ribbon_recom"/>
    <property type="match status" value="1"/>
</dbReference>
<evidence type="ECO:0000313" key="6">
    <source>
        <dbReference type="Proteomes" id="UP000251853"/>
    </source>
</evidence>
<evidence type="ECO:0000313" key="5">
    <source>
        <dbReference type="EMBL" id="SQB14916.1"/>
    </source>
</evidence>
<feature type="domain" description="Recombinase" evidence="4">
    <location>
        <begin position="170"/>
        <end position="270"/>
    </location>
</feature>
<dbReference type="Pfam" id="PF00239">
    <property type="entry name" value="Resolvase"/>
    <property type="match status" value="1"/>
</dbReference>
<keyword evidence="2" id="KW-0233">DNA recombination</keyword>
<protein>
    <submittedName>
        <fullName evidence="5">Phage site-specific recombinase</fullName>
    </submittedName>
</protein>
<dbReference type="PROSITE" id="PS51737">
    <property type="entry name" value="RECOMBINASE_DNA_BIND"/>
    <property type="match status" value="1"/>
</dbReference>
<dbReference type="PANTHER" id="PTHR30461:SF2">
    <property type="entry name" value="SERINE RECOMBINASE PINE-RELATED"/>
    <property type="match status" value="1"/>
</dbReference>
<dbReference type="AlphaFoldDB" id="A0A2X2UEM6"/>
<reference evidence="5 6" key="1">
    <citation type="submission" date="2018-06" db="EMBL/GenBank/DDBJ databases">
        <authorList>
            <consortium name="Pathogen Informatics"/>
            <person name="Doyle S."/>
        </authorList>
    </citation>
    <scope>NUCLEOTIDE SEQUENCE [LARGE SCALE GENOMIC DNA]</scope>
    <source>
        <strain evidence="5 6">NCTC11224</strain>
    </source>
</reference>
<dbReference type="CDD" id="cd00338">
    <property type="entry name" value="Ser_Recombinase"/>
    <property type="match status" value="1"/>
</dbReference>
<evidence type="ECO:0000256" key="1">
    <source>
        <dbReference type="ARBA" id="ARBA00023125"/>
    </source>
</evidence>
<proteinExistence type="predicted"/>
<sequence length="457" mass="53542">MKKKDIATALRVALYIRVSGEEQKIKGLSLEAQQERLEAYAREQGWVIVGVFVDAAKTARKKLHKRTGFHRMLDLVRRNEVDMLLFTRLDRWFRSVPDYYKVMEVLEAHNCGWKTIDDGEGYDTTTASGRLYINLKLSIAQNEADLDSERIAVVFDSKINHGTVVSGSCPFWLRVNDQKRFEIIPEKAAILQDAFNHYEATVSQRGTVKYIRETYGLNWCDATFRRMLRDKLAIGVYDKNGRVNENFCEPAIDRAQFERVQKLLANNAKSSPSGRVYIFTSILVCDECRHNLAGIRTGGNYYYRCNQHFQRGRCPHKKEIREEVVEKWLFENLGEELKKYRLDWEIKEEKRRKAAASIDRAAVRRKLTRLKELYVNELIDLEEYRQDYDQLNALLEEKPEPAADQRPDFEKIERLLSQDFQTIYDSLGREEKRTLWRSVISEIRINNDQQITGISFL</sequence>
<dbReference type="Proteomes" id="UP000251853">
    <property type="component" value="Unassembled WGS sequence"/>
</dbReference>
<dbReference type="InterPro" id="IPR025827">
    <property type="entry name" value="Zn_ribbon_recom_dom"/>
</dbReference>
<dbReference type="Gene3D" id="3.40.50.1390">
    <property type="entry name" value="Resolvase, N-terminal catalytic domain"/>
    <property type="match status" value="1"/>
</dbReference>
<evidence type="ECO:0000259" key="3">
    <source>
        <dbReference type="PROSITE" id="PS51736"/>
    </source>
</evidence>
<evidence type="ECO:0000259" key="4">
    <source>
        <dbReference type="PROSITE" id="PS51737"/>
    </source>
</evidence>
<dbReference type="Pfam" id="PF07508">
    <property type="entry name" value="Recombinase"/>
    <property type="match status" value="1"/>
</dbReference>
<dbReference type="PROSITE" id="PS51736">
    <property type="entry name" value="RECOMBINASES_3"/>
    <property type="match status" value="1"/>
</dbReference>
<dbReference type="PANTHER" id="PTHR30461">
    <property type="entry name" value="DNA-INVERTASE FROM LAMBDOID PROPHAGE"/>
    <property type="match status" value="1"/>
</dbReference>
<dbReference type="InterPro" id="IPR011109">
    <property type="entry name" value="DNA_bind_recombinase_dom"/>
</dbReference>
<name>A0A2X2UEM6_9FIRM</name>
<dbReference type="InterPro" id="IPR036162">
    <property type="entry name" value="Resolvase-like_N_sf"/>
</dbReference>
<organism evidence="5 6">
    <name type="scientific">Enterocloster clostridioformis</name>
    <dbReference type="NCBI Taxonomy" id="1531"/>
    <lineage>
        <taxon>Bacteria</taxon>
        <taxon>Bacillati</taxon>
        <taxon>Bacillota</taxon>
        <taxon>Clostridia</taxon>
        <taxon>Lachnospirales</taxon>
        <taxon>Lachnospiraceae</taxon>
        <taxon>Enterocloster</taxon>
    </lineage>
</organism>
<dbReference type="InterPro" id="IPR038109">
    <property type="entry name" value="DNA_bind_recomb_sf"/>
</dbReference>
<accession>A0A2X2UEM6</accession>
<dbReference type="Gene3D" id="3.90.1750.20">
    <property type="entry name" value="Putative Large Serine Recombinase, Chain B, Domain 2"/>
    <property type="match status" value="1"/>
</dbReference>
<dbReference type="GO" id="GO:0003677">
    <property type="term" value="F:DNA binding"/>
    <property type="evidence" value="ECO:0007669"/>
    <property type="project" value="UniProtKB-KW"/>
</dbReference>
<dbReference type="SUPFAM" id="SSF53041">
    <property type="entry name" value="Resolvase-like"/>
    <property type="match status" value="1"/>
</dbReference>